<gene>
    <name evidence="2" type="ORF">HMPREF9104_02829</name>
</gene>
<proteinExistence type="predicted"/>
<dbReference type="Proteomes" id="UP000005025">
    <property type="component" value="Unassembled WGS sequence"/>
</dbReference>
<feature type="region of interest" description="Disordered" evidence="1">
    <location>
        <begin position="1"/>
        <end position="24"/>
    </location>
</feature>
<accession>H1LJN7</accession>
<reference evidence="2 3" key="1">
    <citation type="submission" date="2011-09" db="EMBL/GenBank/DDBJ databases">
        <authorList>
            <person name="Weinstock G."/>
            <person name="Sodergren E."/>
            <person name="Clifton S."/>
            <person name="Fulton L."/>
            <person name="Fulton B."/>
            <person name="Courtney L."/>
            <person name="Fronick C."/>
            <person name="Harrison M."/>
            <person name="Strong C."/>
            <person name="Farmer C."/>
            <person name="Delahaunty K."/>
            <person name="Markovic C."/>
            <person name="Hall O."/>
            <person name="Minx P."/>
            <person name="Tomlinson C."/>
            <person name="Mitreva M."/>
            <person name="Hou S."/>
            <person name="Chen J."/>
            <person name="Wollam A."/>
            <person name="Pepin K.H."/>
            <person name="Johnson M."/>
            <person name="Bhonagiri V."/>
            <person name="Zhang X."/>
            <person name="Suruliraj S."/>
            <person name="Warren W."/>
            <person name="Chinwalla A."/>
            <person name="Mardis E.R."/>
            <person name="Wilson R.K."/>
        </authorList>
    </citation>
    <scope>NUCLEOTIDE SEQUENCE [LARGE SCALE GENOMIC DNA]</scope>
    <source>
        <strain evidence="2 3">F0435</strain>
    </source>
</reference>
<evidence type="ECO:0000256" key="1">
    <source>
        <dbReference type="SAM" id="MobiDB-lite"/>
    </source>
</evidence>
<sequence length="47" mass="5582">MHFIFRTASPGSNLRVSTPSKNSKPGNFRWRRLTLRLLTAWIRSLYF</sequence>
<evidence type="ECO:0000313" key="2">
    <source>
        <dbReference type="EMBL" id="EHO48480.1"/>
    </source>
</evidence>
<feature type="compositionally biased region" description="Polar residues" evidence="1">
    <location>
        <begin position="9"/>
        <end position="24"/>
    </location>
</feature>
<dbReference type="EMBL" id="AGRJ01000237">
    <property type="protein sequence ID" value="EHO48480.1"/>
    <property type="molecule type" value="Genomic_DNA"/>
</dbReference>
<protein>
    <submittedName>
        <fullName evidence="2">Uncharacterized protein</fullName>
    </submittedName>
</protein>
<organism evidence="2 3">
    <name type="scientific">Lentilactobacillus kisonensis F0435</name>
    <dbReference type="NCBI Taxonomy" id="797516"/>
    <lineage>
        <taxon>Bacteria</taxon>
        <taxon>Bacillati</taxon>
        <taxon>Bacillota</taxon>
        <taxon>Bacilli</taxon>
        <taxon>Lactobacillales</taxon>
        <taxon>Lactobacillaceae</taxon>
        <taxon>Lentilactobacillus</taxon>
    </lineage>
</organism>
<dbReference type="AlphaFoldDB" id="H1LJN7"/>
<evidence type="ECO:0000313" key="3">
    <source>
        <dbReference type="Proteomes" id="UP000005025"/>
    </source>
</evidence>
<comment type="caution">
    <text evidence="2">The sequence shown here is derived from an EMBL/GenBank/DDBJ whole genome shotgun (WGS) entry which is preliminary data.</text>
</comment>
<dbReference type="HOGENOM" id="CLU_212360_0_0_9"/>
<dbReference type="STRING" id="797516.HMPREF9104_02829"/>
<name>H1LJN7_9LACO</name>